<keyword evidence="2" id="KW-1185">Reference proteome</keyword>
<dbReference type="RefSeq" id="WP_149089252.1">
    <property type="nucleotide sequence ID" value="NZ_VKKY01000001.1"/>
</dbReference>
<reference evidence="1 2" key="1">
    <citation type="submission" date="2019-07" db="EMBL/GenBank/DDBJ databases">
        <title>Rufibacter sp. nov., isolated from lake sediment.</title>
        <authorList>
            <person name="Qu J.-H."/>
        </authorList>
    </citation>
    <scope>NUCLEOTIDE SEQUENCE [LARGE SCALE GENOMIC DNA]</scope>
    <source>
        <strain evidence="1 2">NBS58-1</strain>
    </source>
</reference>
<proteinExistence type="predicted"/>
<protein>
    <recommendedName>
        <fullName evidence="3">STAS/SEC14 domain-containing protein</fullName>
    </recommendedName>
</protein>
<sequence>MARSILLIEPYITITVDNETSILYVDWWGDITRQNVLDGCRFLLSMLEQERCHLILNNNSNVTTHWKATAIWAATVGFLELDKTTCAFFAWVKPPKSNLSPDYAGRLEVKNVKIGIFDSQLAAERWLLVTKQKVKATKDDVVAA</sequence>
<evidence type="ECO:0000313" key="1">
    <source>
        <dbReference type="EMBL" id="KAA3439609.1"/>
    </source>
</evidence>
<gene>
    <name evidence="1" type="ORF">FOA19_02705</name>
</gene>
<comment type="caution">
    <text evidence="1">The sequence shown here is derived from an EMBL/GenBank/DDBJ whole genome shotgun (WGS) entry which is preliminary data.</text>
</comment>
<accession>A0A5B6TJP1</accession>
<dbReference type="AlphaFoldDB" id="A0A5B6TJP1"/>
<organism evidence="1 2">
    <name type="scientific">Rufibacter hautae</name>
    <dbReference type="NCBI Taxonomy" id="2595005"/>
    <lineage>
        <taxon>Bacteria</taxon>
        <taxon>Pseudomonadati</taxon>
        <taxon>Bacteroidota</taxon>
        <taxon>Cytophagia</taxon>
        <taxon>Cytophagales</taxon>
        <taxon>Hymenobacteraceae</taxon>
        <taxon>Rufibacter</taxon>
    </lineage>
</organism>
<name>A0A5B6TJP1_9BACT</name>
<dbReference type="EMBL" id="VKKY01000001">
    <property type="protein sequence ID" value="KAA3439609.1"/>
    <property type="molecule type" value="Genomic_DNA"/>
</dbReference>
<evidence type="ECO:0008006" key="3">
    <source>
        <dbReference type="Google" id="ProtNLM"/>
    </source>
</evidence>
<dbReference type="OrthoDB" id="893408at2"/>
<evidence type="ECO:0000313" key="2">
    <source>
        <dbReference type="Proteomes" id="UP000324133"/>
    </source>
</evidence>
<dbReference type="Proteomes" id="UP000324133">
    <property type="component" value="Unassembled WGS sequence"/>
</dbReference>